<dbReference type="EMBL" id="BDGG01000010">
    <property type="protein sequence ID" value="GAV04238.1"/>
    <property type="molecule type" value="Genomic_DNA"/>
</dbReference>
<reference evidence="2 3" key="1">
    <citation type="journal article" date="2016" name="Nat. Commun.">
        <title>Extremotolerant tardigrade genome and improved radiotolerance of human cultured cells by tardigrade-unique protein.</title>
        <authorList>
            <person name="Hashimoto T."/>
            <person name="Horikawa D.D."/>
            <person name="Saito Y."/>
            <person name="Kuwahara H."/>
            <person name="Kozuka-Hata H."/>
            <person name="Shin-I T."/>
            <person name="Minakuchi Y."/>
            <person name="Ohishi K."/>
            <person name="Motoyama A."/>
            <person name="Aizu T."/>
            <person name="Enomoto A."/>
            <person name="Kondo K."/>
            <person name="Tanaka S."/>
            <person name="Hara Y."/>
            <person name="Koshikawa S."/>
            <person name="Sagara H."/>
            <person name="Miura T."/>
            <person name="Yokobori S."/>
            <person name="Miyagawa K."/>
            <person name="Suzuki Y."/>
            <person name="Kubo T."/>
            <person name="Oyama M."/>
            <person name="Kohara Y."/>
            <person name="Fujiyama A."/>
            <person name="Arakawa K."/>
            <person name="Katayama T."/>
            <person name="Toyoda A."/>
            <person name="Kunieda T."/>
        </authorList>
    </citation>
    <scope>NUCLEOTIDE SEQUENCE [LARGE SCALE GENOMIC DNA]</scope>
    <source>
        <strain evidence="2 3">YOKOZUNA-1</strain>
    </source>
</reference>
<keyword evidence="3" id="KW-1185">Reference proteome</keyword>
<evidence type="ECO:0000313" key="3">
    <source>
        <dbReference type="Proteomes" id="UP000186922"/>
    </source>
</evidence>
<sequence length="191" mass="21593">MSTGNKATAPLYSVGDKDTSDGAEEHAQDVRAKLKTSKAAKKAAIARACRKALVKDGTAEEQQFPEAFGLPAQPLVCCSVLGKIFIKVNDASSSALPSITTRRIRAADLLQTYNTTASQIEAIHDLDKIKRQIDMEERKNDREWQQERFAKEQELKDKQLEIEKEIRLTEVKERAEYRQIRFQTITTLRNV</sequence>
<protein>
    <submittedName>
        <fullName evidence="2">Uncharacterized protein</fullName>
    </submittedName>
</protein>
<proteinExistence type="predicted"/>
<accession>A0A1D1VWT0</accession>
<dbReference type="AlphaFoldDB" id="A0A1D1VWT0"/>
<feature type="compositionally biased region" description="Basic and acidic residues" evidence="1">
    <location>
        <begin position="15"/>
        <end position="30"/>
    </location>
</feature>
<evidence type="ECO:0000256" key="1">
    <source>
        <dbReference type="SAM" id="MobiDB-lite"/>
    </source>
</evidence>
<name>A0A1D1VWT0_RAMVA</name>
<dbReference type="Proteomes" id="UP000186922">
    <property type="component" value="Unassembled WGS sequence"/>
</dbReference>
<comment type="caution">
    <text evidence="2">The sequence shown here is derived from an EMBL/GenBank/DDBJ whole genome shotgun (WGS) entry which is preliminary data.</text>
</comment>
<feature type="region of interest" description="Disordered" evidence="1">
    <location>
        <begin position="1"/>
        <end position="30"/>
    </location>
</feature>
<gene>
    <name evidence="2" type="primary">RvY_14548-1</name>
    <name evidence="2" type="synonym">RvY_14548.1</name>
    <name evidence="2" type="ORF">RvY_14548</name>
</gene>
<evidence type="ECO:0000313" key="2">
    <source>
        <dbReference type="EMBL" id="GAV04238.1"/>
    </source>
</evidence>
<organism evidence="2 3">
    <name type="scientific">Ramazzottius varieornatus</name>
    <name type="common">Water bear</name>
    <name type="synonym">Tardigrade</name>
    <dbReference type="NCBI Taxonomy" id="947166"/>
    <lineage>
        <taxon>Eukaryota</taxon>
        <taxon>Metazoa</taxon>
        <taxon>Ecdysozoa</taxon>
        <taxon>Tardigrada</taxon>
        <taxon>Eutardigrada</taxon>
        <taxon>Parachela</taxon>
        <taxon>Hypsibioidea</taxon>
        <taxon>Ramazzottiidae</taxon>
        <taxon>Ramazzottius</taxon>
    </lineage>
</organism>